<accession>A0A9D9HN88</accession>
<sequence>MFFIENFLLFGLAFSPVLTYGFAFEKGIRDFSKIVKYMKFIPFILLEVLVSTCILKLIDIYLLNNVFMKDFFPVVLVAVTGLVSRILFFVVKKIDVDNHLFFSFDIFSFGVVFLPVRIFRDC</sequence>
<comment type="caution">
    <text evidence="2">The sequence shown here is derived from an EMBL/GenBank/DDBJ whole genome shotgun (WGS) entry which is preliminary data.</text>
</comment>
<proteinExistence type="predicted"/>
<dbReference type="AlphaFoldDB" id="A0A9D9HN88"/>
<feature type="transmembrane region" description="Helical" evidence="1">
    <location>
        <begin position="100"/>
        <end position="119"/>
    </location>
</feature>
<dbReference type="EMBL" id="JADIMM010000029">
    <property type="protein sequence ID" value="MBO8457094.1"/>
    <property type="molecule type" value="Genomic_DNA"/>
</dbReference>
<keyword evidence="1" id="KW-0812">Transmembrane</keyword>
<keyword evidence="1" id="KW-0472">Membrane</keyword>
<gene>
    <name evidence="2" type="ORF">IAA81_02560</name>
</gene>
<reference evidence="2" key="1">
    <citation type="submission" date="2020-10" db="EMBL/GenBank/DDBJ databases">
        <authorList>
            <person name="Gilroy R."/>
        </authorList>
    </citation>
    <scope>NUCLEOTIDE SEQUENCE</scope>
    <source>
        <strain evidence="2">10532</strain>
    </source>
</reference>
<keyword evidence="1" id="KW-1133">Transmembrane helix</keyword>
<dbReference type="Proteomes" id="UP000823638">
    <property type="component" value="Unassembled WGS sequence"/>
</dbReference>
<reference evidence="2" key="2">
    <citation type="journal article" date="2021" name="PeerJ">
        <title>Extensive microbial diversity within the chicken gut microbiome revealed by metagenomics and culture.</title>
        <authorList>
            <person name="Gilroy R."/>
            <person name="Ravi A."/>
            <person name="Getino M."/>
            <person name="Pursley I."/>
            <person name="Horton D.L."/>
            <person name="Alikhan N.F."/>
            <person name="Baker D."/>
            <person name="Gharbi K."/>
            <person name="Hall N."/>
            <person name="Watson M."/>
            <person name="Adriaenssens E.M."/>
            <person name="Foster-Nyarko E."/>
            <person name="Jarju S."/>
            <person name="Secka A."/>
            <person name="Antonio M."/>
            <person name="Oren A."/>
            <person name="Chaudhuri R.R."/>
            <person name="La Ragione R."/>
            <person name="Hildebrand F."/>
            <person name="Pallen M.J."/>
        </authorList>
    </citation>
    <scope>NUCLEOTIDE SEQUENCE</scope>
    <source>
        <strain evidence="2">10532</strain>
    </source>
</reference>
<evidence type="ECO:0000313" key="3">
    <source>
        <dbReference type="Proteomes" id="UP000823638"/>
    </source>
</evidence>
<name>A0A9D9HN88_9SPIR</name>
<evidence type="ECO:0000256" key="1">
    <source>
        <dbReference type="SAM" id="Phobius"/>
    </source>
</evidence>
<protein>
    <submittedName>
        <fullName evidence="2">Uncharacterized protein</fullName>
    </submittedName>
</protein>
<feature type="transmembrane region" description="Helical" evidence="1">
    <location>
        <begin position="39"/>
        <end position="58"/>
    </location>
</feature>
<evidence type="ECO:0000313" key="2">
    <source>
        <dbReference type="EMBL" id="MBO8457094.1"/>
    </source>
</evidence>
<organism evidence="2 3">
    <name type="scientific">Candidatus Gallitreponema excrementavium</name>
    <dbReference type="NCBI Taxonomy" id="2840840"/>
    <lineage>
        <taxon>Bacteria</taxon>
        <taxon>Pseudomonadati</taxon>
        <taxon>Spirochaetota</taxon>
        <taxon>Spirochaetia</taxon>
        <taxon>Spirochaetales</taxon>
        <taxon>Candidatus Gallitreponema</taxon>
    </lineage>
</organism>
<feature type="transmembrane region" description="Helical" evidence="1">
    <location>
        <begin position="70"/>
        <end position="88"/>
    </location>
</feature>